<keyword evidence="2" id="KW-0489">Methyltransferase</keyword>
<sequence>MKNNKYDDMAFFDKYSKMARSVYGLKGAGEWQTFKNMLPNLNDKRVLDLGCGFGWHCKYAIENKAKAVVGIDSSQKMITQAKKINGDKAIEYINSTIEEIELKDGDFDVVISSLALHYVEDFYKVCQKVYYALKYDGDFIFSVEHPIFTAYGNQEWYTDELERILHWPVDNYFDESKRESNFLGEKVIKYHKTLTTYINDLLKCGFIIKEVIEPIPPKEMLDEVDGMKDELRRPMMLLVSARKVSNSK</sequence>
<name>A0A6N3FQF7_9CLOT</name>
<evidence type="ECO:0000259" key="1">
    <source>
        <dbReference type="Pfam" id="PF08241"/>
    </source>
</evidence>
<dbReference type="Pfam" id="PF08241">
    <property type="entry name" value="Methyltransf_11"/>
    <property type="match status" value="1"/>
</dbReference>
<proteinExistence type="predicted"/>
<dbReference type="InterPro" id="IPR029063">
    <property type="entry name" value="SAM-dependent_MTases_sf"/>
</dbReference>
<dbReference type="InterPro" id="IPR013216">
    <property type="entry name" value="Methyltransf_11"/>
</dbReference>
<feature type="domain" description="Methyltransferase type 11" evidence="1">
    <location>
        <begin position="47"/>
        <end position="141"/>
    </location>
</feature>
<accession>A0A6N3FQF7</accession>
<dbReference type="Gene3D" id="3.40.50.150">
    <property type="entry name" value="Vaccinia Virus protein VP39"/>
    <property type="match status" value="1"/>
</dbReference>
<dbReference type="EMBL" id="CACRTV010000063">
    <property type="protein sequence ID" value="VYU54301.1"/>
    <property type="molecule type" value="Genomic_DNA"/>
</dbReference>
<gene>
    <name evidence="2" type="primary">bioC</name>
    <name evidence="2" type="ORF">CPLFYP93_02665</name>
</gene>
<dbReference type="PANTHER" id="PTHR43861:SF1">
    <property type="entry name" value="TRANS-ACONITATE 2-METHYLTRANSFERASE"/>
    <property type="match status" value="1"/>
</dbReference>
<dbReference type="PANTHER" id="PTHR43861">
    <property type="entry name" value="TRANS-ACONITATE 2-METHYLTRANSFERASE-RELATED"/>
    <property type="match status" value="1"/>
</dbReference>
<dbReference type="GO" id="GO:0102130">
    <property type="term" value="F:malonyl-CoA methyltransferase activity"/>
    <property type="evidence" value="ECO:0007669"/>
    <property type="project" value="UniProtKB-EC"/>
</dbReference>
<protein>
    <submittedName>
        <fullName evidence="2">Malonyl-[acyl-carrier protein] O-methyltransferase</fullName>
        <ecNumber evidence="2">2.1.1.197</ecNumber>
    </submittedName>
</protein>
<dbReference type="SUPFAM" id="SSF53335">
    <property type="entry name" value="S-adenosyl-L-methionine-dependent methyltransferases"/>
    <property type="match status" value="1"/>
</dbReference>
<organism evidence="2">
    <name type="scientific">Clostridium paraputrificum</name>
    <dbReference type="NCBI Taxonomy" id="29363"/>
    <lineage>
        <taxon>Bacteria</taxon>
        <taxon>Bacillati</taxon>
        <taxon>Bacillota</taxon>
        <taxon>Clostridia</taxon>
        <taxon>Eubacteriales</taxon>
        <taxon>Clostridiaceae</taxon>
        <taxon>Clostridium</taxon>
    </lineage>
</organism>
<dbReference type="GO" id="GO:0032259">
    <property type="term" value="P:methylation"/>
    <property type="evidence" value="ECO:0007669"/>
    <property type="project" value="UniProtKB-KW"/>
</dbReference>
<dbReference type="GO" id="GO:0008757">
    <property type="term" value="F:S-adenosylmethionine-dependent methyltransferase activity"/>
    <property type="evidence" value="ECO:0007669"/>
    <property type="project" value="InterPro"/>
</dbReference>
<reference evidence="2" key="1">
    <citation type="submission" date="2019-11" db="EMBL/GenBank/DDBJ databases">
        <authorList>
            <person name="Feng L."/>
        </authorList>
    </citation>
    <scope>NUCLEOTIDE SEQUENCE</scope>
    <source>
        <strain evidence="2">CParaputrificumLFYP93</strain>
    </source>
</reference>
<keyword evidence="2" id="KW-0808">Transferase</keyword>
<dbReference type="EC" id="2.1.1.197" evidence="2"/>
<dbReference type="CDD" id="cd02440">
    <property type="entry name" value="AdoMet_MTases"/>
    <property type="match status" value="1"/>
</dbReference>
<dbReference type="AlphaFoldDB" id="A0A6N3FQF7"/>
<dbReference type="RefSeq" id="WP_156562085.1">
    <property type="nucleotide sequence ID" value="NZ_CACRTV010000063.1"/>
</dbReference>
<evidence type="ECO:0000313" key="2">
    <source>
        <dbReference type="EMBL" id="VYU54301.1"/>
    </source>
</evidence>